<dbReference type="PANTHER" id="PTHR24305">
    <property type="entry name" value="CYTOCHROME P450"/>
    <property type="match status" value="1"/>
</dbReference>
<evidence type="ECO:0000256" key="7">
    <source>
        <dbReference type="RuleBase" id="RU000461"/>
    </source>
</evidence>
<dbReference type="InterPro" id="IPR017972">
    <property type="entry name" value="Cyt_P450_CS"/>
</dbReference>
<dbReference type="InterPro" id="IPR050121">
    <property type="entry name" value="Cytochrome_P450_monoxygenase"/>
</dbReference>
<evidence type="ECO:0000256" key="2">
    <source>
        <dbReference type="ARBA" id="ARBA00010617"/>
    </source>
</evidence>
<keyword evidence="5 6" id="KW-0408">Iron</keyword>
<dbReference type="GO" id="GO:0004497">
    <property type="term" value="F:monooxygenase activity"/>
    <property type="evidence" value="ECO:0007669"/>
    <property type="project" value="UniProtKB-KW"/>
</dbReference>
<dbReference type="GO" id="GO:0020037">
    <property type="term" value="F:heme binding"/>
    <property type="evidence" value="ECO:0007669"/>
    <property type="project" value="InterPro"/>
</dbReference>
<dbReference type="PRINTS" id="PR00463">
    <property type="entry name" value="EP450I"/>
</dbReference>
<dbReference type="RefSeq" id="XP_060278015.1">
    <property type="nucleotide sequence ID" value="XM_060425083.1"/>
</dbReference>
<dbReference type="GeneID" id="85308270"/>
<evidence type="ECO:0000256" key="3">
    <source>
        <dbReference type="ARBA" id="ARBA00022617"/>
    </source>
</evidence>
<dbReference type="PRINTS" id="PR00385">
    <property type="entry name" value="P450"/>
</dbReference>
<evidence type="ECO:0000313" key="8">
    <source>
        <dbReference type="EMBL" id="KAK1761802.1"/>
    </source>
</evidence>
<dbReference type="AlphaFoldDB" id="A0AAJ0FC61"/>
<comment type="similarity">
    <text evidence="2 7">Belongs to the cytochrome P450 family.</text>
</comment>
<sequence>MGLLYTLVILGQQYWLHILTVGLVLRLARNRYKPVLRDIPGPFLASLSDLWLFVHCVRRKSNQDYLLHRKYNSPLLRLGPNTVSVSDPEAIRIIYGWKRVFPKSRLYISQYQTTKTGEVIHNLSSEIDEAQHARLRRPVAHAYAMSTLVEFEPLVDSTSKAFMEIVNERFAQTGKICPLDRWLQMYAFDIIGEMTFSKRLGFLESGHDVDDMMHHTARAMDYIGMVGQLPTLDEYLRIKNAVLRWLRPSDNITRWTVRQIRSHIKNADNSCPDFLTRFLQARDKYPEIMNEEQIEEYANTNVSAGSDTTAITLRSLVYEILTHPDAHARFMGEIRATLQARPRDEHYDDPIRWNEGLKMPFFQACIKECLRYHPALGQLIPRDVPAGGAEIAGKFLPEGTVVGCNAWTVHRDKALYGEDADEWVPDRWLGLDEEKVRRMENLNFAFGGGSRLCIGKNIAMLEMTKFVTELFRRYEIELVDPKRWSLRPGWLVVQEGLDVYLRPRDPQSLLEG</sequence>
<gene>
    <name evidence="8" type="ORF">QBC33DRAFT_462669</name>
</gene>
<dbReference type="GO" id="GO:0005506">
    <property type="term" value="F:iron ion binding"/>
    <property type="evidence" value="ECO:0007669"/>
    <property type="project" value="InterPro"/>
</dbReference>
<keyword evidence="7" id="KW-0503">Monooxygenase</keyword>
<dbReference type="GO" id="GO:0016705">
    <property type="term" value="F:oxidoreductase activity, acting on paired donors, with incorporation or reduction of molecular oxygen"/>
    <property type="evidence" value="ECO:0007669"/>
    <property type="project" value="InterPro"/>
</dbReference>
<evidence type="ECO:0000313" key="9">
    <source>
        <dbReference type="Proteomes" id="UP001244011"/>
    </source>
</evidence>
<comment type="cofactor">
    <cofactor evidence="1 6">
        <name>heme</name>
        <dbReference type="ChEBI" id="CHEBI:30413"/>
    </cofactor>
</comment>
<dbReference type="PANTHER" id="PTHR24305:SF232">
    <property type="entry name" value="P450, PUTATIVE (EUROFUNG)-RELATED"/>
    <property type="match status" value="1"/>
</dbReference>
<dbReference type="SUPFAM" id="SSF48264">
    <property type="entry name" value="Cytochrome P450"/>
    <property type="match status" value="1"/>
</dbReference>
<dbReference type="Proteomes" id="UP001244011">
    <property type="component" value="Unassembled WGS sequence"/>
</dbReference>
<dbReference type="InterPro" id="IPR036396">
    <property type="entry name" value="Cyt_P450_sf"/>
</dbReference>
<dbReference type="Pfam" id="PF00067">
    <property type="entry name" value="p450"/>
    <property type="match status" value="1"/>
</dbReference>
<keyword evidence="9" id="KW-1185">Reference proteome</keyword>
<reference evidence="8" key="1">
    <citation type="submission" date="2023-06" db="EMBL/GenBank/DDBJ databases">
        <title>Genome-scale phylogeny and comparative genomics of the fungal order Sordariales.</title>
        <authorList>
            <consortium name="Lawrence Berkeley National Laboratory"/>
            <person name="Hensen N."/>
            <person name="Bonometti L."/>
            <person name="Westerberg I."/>
            <person name="Brannstrom I.O."/>
            <person name="Guillou S."/>
            <person name="Cros-Aarteil S."/>
            <person name="Calhoun S."/>
            <person name="Haridas S."/>
            <person name="Kuo A."/>
            <person name="Mondo S."/>
            <person name="Pangilinan J."/>
            <person name="Riley R."/>
            <person name="Labutti K."/>
            <person name="Andreopoulos B."/>
            <person name="Lipzen A."/>
            <person name="Chen C."/>
            <person name="Yanf M."/>
            <person name="Daum C."/>
            <person name="Ng V."/>
            <person name="Clum A."/>
            <person name="Steindorff A."/>
            <person name="Ohm R."/>
            <person name="Martin F."/>
            <person name="Silar P."/>
            <person name="Natvig D."/>
            <person name="Lalanne C."/>
            <person name="Gautier V."/>
            <person name="Ament-Velasquez S.L."/>
            <person name="Kruys A."/>
            <person name="Hutchinson M.I."/>
            <person name="Powell A.J."/>
            <person name="Barry K."/>
            <person name="Miller A.N."/>
            <person name="Grigoriev I.V."/>
            <person name="Debuchy R."/>
            <person name="Gladieux P."/>
            <person name="Thoren M.H."/>
            <person name="Johannesson H."/>
        </authorList>
    </citation>
    <scope>NUCLEOTIDE SEQUENCE</scope>
    <source>
        <strain evidence="8">8032-3</strain>
    </source>
</reference>
<protein>
    <submittedName>
        <fullName evidence="8">Cytochrome P450</fullName>
    </submittedName>
</protein>
<evidence type="ECO:0000256" key="6">
    <source>
        <dbReference type="PIRSR" id="PIRSR602401-1"/>
    </source>
</evidence>
<dbReference type="PROSITE" id="PS00086">
    <property type="entry name" value="CYTOCHROME_P450"/>
    <property type="match status" value="1"/>
</dbReference>
<name>A0AAJ0FC61_9PEZI</name>
<evidence type="ECO:0000256" key="1">
    <source>
        <dbReference type="ARBA" id="ARBA00001971"/>
    </source>
</evidence>
<comment type="caution">
    <text evidence="8">The sequence shown here is derived from an EMBL/GenBank/DDBJ whole genome shotgun (WGS) entry which is preliminary data.</text>
</comment>
<dbReference type="InterPro" id="IPR002401">
    <property type="entry name" value="Cyt_P450_E_grp-I"/>
</dbReference>
<dbReference type="EMBL" id="MU839050">
    <property type="protein sequence ID" value="KAK1761802.1"/>
    <property type="molecule type" value="Genomic_DNA"/>
</dbReference>
<dbReference type="Gene3D" id="1.10.630.10">
    <property type="entry name" value="Cytochrome P450"/>
    <property type="match status" value="1"/>
</dbReference>
<accession>A0AAJ0FC61</accession>
<proteinExistence type="inferred from homology"/>
<dbReference type="CDD" id="cd11060">
    <property type="entry name" value="CYP57A1-like"/>
    <property type="match status" value="1"/>
</dbReference>
<evidence type="ECO:0000256" key="5">
    <source>
        <dbReference type="ARBA" id="ARBA00023004"/>
    </source>
</evidence>
<keyword evidence="7" id="KW-0560">Oxidoreductase</keyword>
<evidence type="ECO:0000256" key="4">
    <source>
        <dbReference type="ARBA" id="ARBA00022723"/>
    </source>
</evidence>
<feature type="binding site" description="axial binding residue" evidence="6">
    <location>
        <position position="453"/>
    </location>
    <ligand>
        <name>heme</name>
        <dbReference type="ChEBI" id="CHEBI:30413"/>
    </ligand>
    <ligandPart>
        <name>Fe</name>
        <dbReference type="ChEBI" id="CHEBI:18248"/>
    </ligandPart>
</feature>
<keyword evidence="3 6" id="KW-0349">Heme</keyword>
<dbReference type="InterPro" id="IPR001128">
    <property type="entry name" value="Cyt_P450"/>
</dbReference>
<keyword evidence="4 6" id="KW-0479">Metal-binding</keyword>
<organism evidence="8 9">
    <name type="scientific">Phialemonium atrogriseum</name>
    <dbReference type="NCBI Taxonomy" id="1093897"/>
    <lineage>
        <taxon>Eukaryota</taxon>
        <taxon>Fungi</taxon>
        <taxon>Dikarya</taxon>
        <taxon>Ascomycota</taxon>
        <taxon>Pezizomycotina</taxon>
        <taxon>Sordariomycetes</taxon>
        <taxon>Sordariomycetidae</taxon>
        <taxon>Cephalothecales</taxon>
        <taxon>Cephalothecaceae</taxon>
        <taxon>Phialemonium</taxon>
    </lineage>
</organism>